<proteinExistence type="predicted"/>
<sequence length="180" mass="20056">MPMKPTTTMSSEAMQPNPPSNEGEKHKQLDHEIREMVSSLTSRLNDLHQSHKPGGSGPHMGDEDENGVRIITIAGTNTGATMKRELLDHHHKHHHHHHHHEVFPDDDQPEGLDTYVNSNSQAVNNSIMLGASYTSNDPGVHMDITDVVDTHGRKVEKHGRRGIRKGKEPAQANLQSEFSE</sequence>
<dbReference type="PANTHER" id="PTHR33472:SF28">
    <property type="entry name" value="BROMO AND FHA DOMAIN-CONTAINING PROTEIN DDB_G0267958"/>
    <property type="match status" value="1"/>
</dbReference>
<feature type="region of interest" description="Disordered" evidence="1">
    <location>
        <begin position="151"/>
        <end position="180"/>
    </location>
</feature>
<dbReference type="AlphaFoldDB" id="A0A9R0JCJ6"/>
<evidence type="ECO:0000313" key="3">
    <source>
        <dbReference type="RefSeq" id="XP_021865326.1"/>
    </source>
</evidence>
<reference evidence="2" key="1">
    <citation type="journal article" date="2021" name="Nat. Commun.">
        <title>Genomic analyses provide insights into spinach domestication and the genetic basis of agronomic traits.</title>
        <authorList>
            <person name="Cai X."/>
            <person name="Sun X."/>
            <person name="Xu C."/>
            <person name="Sun H."/>
            <person name="Wang X."/>
            <person name="Ge C."/>
            <person name="Zhang Z."/>
            <person name="Wang Q."/>
            <person name="Fei Z."/>
            <person name="Jiao C."/>
            <person name="Wang Q."/>
        </authorList>
    </citation>
    <scope>NUCLEOTIDE SEQUENCE [LARGE SCALE GENOMIC DNA]</scope>
    <source>
        <strain evidence="2">cv. Varoflay</strain>
    </source>
</reference>
<dbReference type="OrthoDB" id="774437at2759"/>
<name>A0A9R0JCJ6_SPIOL</name>
<protein>
    <submittedName>
        <fullName evidence="3">Uncharacterized protein</fullName>
    </submittedName>
</protein>
<feature type="compositionally biased region" description="Polar residues" evidence="1">
    <location>
        <begin position="1"/>
        <end position="14"/>
    </location>
</feature>
<feature type="compositionally biased region" description="Basic residues" evidence="1">
    <location>
        <begin position="90"/>
        <end position="100"/>
    </location>
</feature>
<keyword evidence="2" id="KW-1185">Reference proteome</keyword>
<dbReference type="Proteomes" id="UP000813463">
    <property type="component" value="Chromosome 1"/>
</dbReference>
<accession>A0A9R0JCJ6</accession>
<feature type="region of interest" description="Disordered" evidence="1">
    <location>
        <begin position="90"/>
        <end position="110"/>
    </location>
</feature>
<reference evidence="3" key="2">
    <citation type="submission" date="2025-08" db="UniProtKB">
        <authorList>
            <consortium name="RefSeq"/>
        </authorList>
    </citation>
    <scope>IDENTIFICATION</scope>
    <source>
        <tissue evidence="3">Leaf</tissue>
    </source>
</reference>
<dbReference type="RefSeq" id="XP_021865326.1">
    <property type="nucleotide sequence ID" value="XM_022009634.2"/>
</dbReference>
<dbReference type="PANTHER" id="PTHR33472">
    <property type="entry name" value="OS01G0106600 PROTEIN"/>
    <property type="match status" value="1"/>
</dbReference>
<gene>
    <name evidence="3" type="primary">LOC110804065</name>
</gene>
<feature type="compositionally biased region" description="Basic residues" evidence="1">
    <location>
        <begin position="154"/>
        <end position="164"/>
    </location>
</feature>
<feature type="region of interest" description="Disordered" evidence="1">
    <location>
        <begin position="1"/>
        <end position="30"/>
    </location>
</feature>
<evidence type="ECO:0000313" key="2">
    <source>
        <dbReference type="Proteomes" id="UP000813463"/>
    </source>
</evidence>
<organism evidence="2 3">
    <name type="scientific">Spinacia oleracea</name>
    <name type="common">Spinach</name>
    <dbReference type="NCBI Taxonomy" id="3562"/>
    <lineage>
        <taxon>Eukaryota</taxon>
        <taxon>Viridiplantae</taxon>
        <taxon>Streptophyta</taxon>
        <taxon>Embryophyta</taxon>
        <taxon>Tracheophyta</taxon>
        <taxon>Spermatophyta</taxon>
        <taxon>Magnoliopsida</taxon>
        <taxon>eudicotyledons</taxon>
        <taxon>Gunneridae</taxon>
        <taxon>Pentapetalae</taxon>
        <taxon>Caryophyllales</taxon>
        <taxon>Chenopodiaceae</taxon>
        <taxon>Chenopodioideae</taxon>
        <taxon>Anserineae</taxon>
        <taxon>Spinacia</taxon>
    </lineage>
</organism>
<evidence type="ECO:0000256" key="1">
    <source>
        <dbReference type="SAM" id="MobiDB-lite"/>
    </source>
</evidence>
<dbReference type="GeneID" id="110804065"/>
<dbReference type="KEGG" id="soe:110804065"/>